<evidence type="ECO:0000256" key="1">
    <source>
        <dbReference type="SAM" id="MobiDB-lite"/>
    </source>
</evidence>
<organism evidence="3 4">
    <name type="scientific">Salix dunnii</name>
    <dbReference type="NCBI Taxonomy" id="1413687"/>
    <lineage>
        <taxon>Eukaryota</taxon>
        <taxon>Viridiplantae</taxon>
        <taxon>Streptophyta</taxon>
        <taxon>Embryophyta</taxon>
        <taxon>Tracheophyta</taxon>
        <taxon>Spermatophyta</taxon>
        <taxon>Magnoliopsida</taxon>
        <taxon>eudicotyledons</taxon>
        <taxon>Gunneridae</taxon>
        <taxon>Pentapetalae</taxon>
        <taxon>rosids</taxon>
        <taxon>fabids</taxon>
        <taxon>Malpighiales</taxon>
        <taxon>Salicaceae</taxon>
        <taxon>Saliceae</taxon>
        <taxon>Salix</taxon>
    </lineage>
</organism>
<keyword evidence="2" id="KW-0472">Membrane</keyword>
<accession>A0A835JSX9</accession>
<feature type="transmembrane region" description="Helical" evidence="2">
    <location>
        <begin position="746"/>
        <end position="771"/>
    </location>
</feature>
<feature type="transmembrane region" description="Helical" evidence="2">
    <location>
        <begin position="819"/>
        <end position="838"/>
    </location>
</feature>
<feature type="transmembrane region" description="Helical" evidence="2">
    <location>
        <begin position="783"/>
        <end position="804"/>
    </location>
</feature>
<feature type="transmembrane region" description="Helical" evidence="2">
    <location>
        <begin position="210"/>
        <end position="235"/>
    </location>
</feature>
<feature type="transmembrane region" description="Helical" evidence="2">
    <location>
        <begin position="283"/>
        <end position="302"/>
    </location>
</feature>
<dbReference type="PANTHER" id="PTHR33927">
    <property type="entry name" value="TRANSMEMBRANE PROTEIN"/>
    <property type="match status" value="1"/>
</dbReference>
<feature type="region of interest" description="Disordered" evidence="1">
    <location>
        <begin position="622"/>
        <end position="653"/>
    </location>
</feature>
<keyword evidence="2" id="KW-0812">Transmembrane</keyword>
<feature type="compositionally biased region" description="Basic and acidic residues" evidence="1">
    <location>
        <begin position="640"/>
        <end position="653"/>
    </location>
</feature>
<feature type="compositionally biased region" description="Basic and acidic residues" evidence="1">
    <location>
        <begin position="86"/>
        <end position="97"/>
    </location>
</feature>
<dbReference type="EMBL" id="JADGMS010000011">
    <property type="protein sequence ID" value="KAF9672430.1"/>
    <property type="molecule type" value="Genomic_DNA"/>
</dbReference>
<proteinExistence type="predicted"/>
<gene>
    <name evidence="3" type="ORF">SADUNF_Sadunf11G0040900</name>
</gene>
<dbReference type="InterPro" id="IPR052979">
    <property type="entry name" value="Adenylate-forming_domain"/>
</dbReference>
<feature type="transmembrane region" description="Helical" evidence="2">
    <location>
        <begin position="859"/>
        <end position="876"/>
    </location>
</feature>
<dbReference type="AlphaFoldDB" id="A0A835JSX9"/>
<comment type="caution">
    <text evidence="3">The sequence shown here is derived from an EMBL/GenBank/DDBJ whole genome shotgun (WGS) entry which is preliminary data.</text>
</comment>
<evidence type="ECO:0000256" key="2">
    <source>
        <dbReference type="SAM" id="Phobius"/>
    </source>
</evidence>
<evidence type="ECO:0000313" key="4">
    <source>
        <dbReference type="Proteomes" id="UP000657918"/>
    </source>
</evidence>
<feature type="transmembrane region" description="Helical" evidence="2">
    <location>
        <begin position="247"/>
        <end position="268"/>
    </location>
</feature>
<dbReference type="OrthoDB" id="3142841at2759"/>
<dbReference type="PANTHER" id="PTHR33927:SF1">
    <property type="entry name" value="TRANSMEMBRANE PROTEIN"/>
    <property type="match status" value="1"/>
</dbReference>
<reference evidence="3 4" key="1">
    <citation type="submission" date="2020-10" db="EMBL/GenBank/DDBJ databases">
        <title>Plant Genome Project.</title>
        <authorList>
            <person name="Zhang R.-G."/>
        </authorList>
    </citation>
    <scope>NUCLEOTIDE SEQUENCE [LARGE SCALE GENOMIC DNA]</scope>
    <source>
        <strain evidence="3">FAFU-HL-1</strain>
        <tissue evidence="3">Leaf</tissue>
    </source>
</reference>
<feature type="transmembrane region" description="Helical" evidence="2">
    <location>
        <begin position="323"/>
        <end position="340"/>
    </location>
</feature>
<protein>
    <submittedName>
        <fullName evidence="3">Uncharacterized protein</fullName>
    </submittedName>
</protein>
<keyword evidence="2" id="KW-1133">Transmembrane helix</keyword>
<feature type="region of interest" description="Disordered" evidence="1">
    <location>
        <begin position="85"/>
        <end position="114"/>
    </location>
</feature>
<dbReference type="InterPro" id="IPR039261">
    <property type="entry name" value="FNR_nucleotide-bd"/>
</dbReference>
<sequence length="1073" mass="118585">MQSPVRFSSCRGVAFEIKPHENPFSIPAPSNDEPKGSKRIWLPWTLGSSSKVFSSPSINRSASRASSHFCDLDLDGEDDISLEALEEGKDEEKEQKRTPFPSATKKEQPSKPARKQESRLSIILLDQGLFTVYKRLFVVCLTLNMTGLVLAETGKFPYARNRATLFSIANILALTLCRSEAFLRVVFWLAVEVFGRSWIPLPIKTATTSLLQSLGGIHSSCGISSVAWLIYALVLTLKSRENTSSEIIGVASIILSLLCLSCLAAFPLVRHLHHNVFERFHRFTGWTALALLWTFIVLTTSYDPKAKSYSNELGSRLIKQQEFWMTVTITILIIIPWITVRRVPVKVSAPSGHASIIRFEGGVKAGILGRISPSPLSEWHAFGIISDGKTEHMMLAGAVGDFTKSLVSNPPSHLWVRQVHFAGLPYLVNMYDRVLLVATGSGICVFLSFLLQPCRANVCVLWVAKGIEQNFGKEIQDMMSRHPENKVIVHDTAVLGRPNVSQMSVEAAKKWGAEVVVVTSNPEGSRDIVNSCKAAGIAAFVRFSSCRGVAFEIKPHENPFSITAPSNDEPKGSKRIWLPWTLESSSKAFFSSSINRPASRASNQFCDLDHDGEDDISLEALEEGTDEEKEQKLTPFPSATKKEQPSKPARKQESRLSVTLLDQGLFTVYKRLFVVCLTLNITGLVLAETGKFPYARNRATLFSIANILALTLCRSEAFLRVVFWLAVEVFGRSWIPLPIKTATTSLLQSLGGIHSSCGISSVAWLVYALVLTLKSRENTSSEIIGVASIILSLLCLSCLAVFPLVRHLHHNVFERFHRFTGWTALALLWTFIILTTSYDPKAKSYSNELGSRLIKQQEFWMTVAITILIIIPWITVRRVPVKVSAPSGHASIIRFEGGVKAGILGRISPSPLSEWHAFGIISDGKTEHMMLDGAVGDFTKSLVSTPPSHLWVRQVHFAGLPYLVNMYDRVLLVATGSGICVFLSFPLQPYRANVCVLWVAKGIEQNFGKEIQDMMSRHPKDKVIVYDTAVLGRPNVSQMSVEAAKKWGAEGSRDIINACKAAGIAAFGPIWDS</sequence>
<evidence type="ECO:0000313" key="3">
    <source>
        <dbReference type="EMBL" id="KAF9672430.1"/>
    </source>
</evidence>
<keyword evidence="4" id="KW-1185">Reference proteome</keyword>
<feature type="compositionally biased region" description="Basic and acidic residues" evidence="1">
    <location>
        <begin position="104"/>
        <end position="114"/>
    </location>
</feature>
<dbReference type="SUPFAM" id="SSF52343">
    <property type="entry name" value="Ferredoxin reductase-like, C-terminal NADP-linked domain"/>
    <property type="match status" value="1"/>
</dbReference>
<dbReference type="Proteomes" id="UP000657918">
    <property type="component" value="Chromosome 11"/>
</dbReference>
<name>A0A835JSX9_9ROSI</name>